<dbReference type="SUPFAM" id="SSF81324">
    <property type="entry name" value="Voltage-gated potassium channels"/>
    <property type="match status" value="1"/>
</dbReference>
<keyword evidence="3" id="KW-0633">Potassium transport</keyword>
<evidence type="ECO:0000256" key="10">
    <source>
        <dbReference type="ARBA" id="ARBA00023303"/>
    </source>
</evidence>
<reference evidence="14 15" key="1">
    <citation type="submission" date="2016-08" db="EMBL/GenBank/DDBJ databases">
        <title>A Parts List for Fungal Cellulosomes Revealed by Comparative Genomics.</title>
        <authorList>
            <consortium name="DOE Joint Genome Institute"/>
            <person name="Haitjema C.H."/>
            <person name="Gilmore S.P."/>
            <person name="Henske J.K."/>
            <person name="Solomon K.V."/>
            <person name="De Groot R."/>
            <person name="Kuo A."/>
            <person name="Mondo S.J."/>
            <person name="Salamov A.A."/>
            <person name="Labutti K."/>
            <person name="Zhao Z."/>
            <person name="Chiniquy J."/>
            <person name="Barry K."/>
            <person name="Brewer H.M."/>
            <person name="Purvine S.O."/>
            <person name="Wright A.T."/>
            <person name="Boxma B."/>
            <person name="Van Alen T."/>
            <person name="Hackstein J.H."/>
            <person name="Baker S.E."/>
            <person name="Grigoriev I.V."/>
            <person name="O'Malley M.A."/>
        </authorList>
    </citation>
    <scope>NUCLEOTIDE SEQUENCE [LARGE SCALE GENOMIC DNA]</scope>
    <source>
        <strain evidence="14 15">S4</strain>
    </source>
</reference>
<dbReference type="PRINTS" id="PR00169">
    <property type="entry name" value="KCHANNEL"/>
</dbReference>
<organism evidence="14 15">
    <name type="scientific">Anaeromyces robustus</name>
    <dbReference type="NCBI Taxonomy" id="1754192"/>
    <lineage>
        <taxon>Eukaryota</taxon>
        <taxon>Fungi</taxon>
        <taxon>Fungi incertae sedis</taxon>
        <taxon>Chytridiomycota</taxon>
        <taxon>Chytridiomycota incertae sedis</taxon>
        <taxon>Neocallimastigomycetes</taxon>
        <taxon>Neocallimastigales</taxon>
        <taxon>Neocallimastigaceae</taxon>
        <taxon>Anaeromyces</taxon>
    </lineage>
</organism>
<name>A0A1Y1WS70_9FUNG</name>
<gene>
    <name evidence="14" type="ORF">BCR32DRAFT_248796</name>
</gene>
<evidence type="ECO:0000259" key="13">
    <source>
        <dbReference type="Pfam" id="PF00520"/>
    </source>
</evidence>
<sequence>MKGSKGNKETLNDKKKPIPAHLPNFQDLPNIPIYTGTFNQELIFQNVNDLTTPSPSNIKGPTYASSSTLNLKDGNIYRSKNNMLKESSDNLYNSNLSINSPSRLGGNKLYLPGSSYNMNGNRMLGVNGMNGMNGLNVGANEADFYNDDLDNENYSFVHLLKNQFLKIVRNPNDSSIPTFMNYLITFVLIFMIIANLLYSELIWNHTDEQEEKWHTVMFILNGLLTIEWVYNLICYPIQQDYKLQKKKEKEKEKEKGKKGGKKGKDDDYFFYSAYTDKKPEKKRFYHDWKVYKFLVRYKGYFKWNGTINLLGILAFYIELFFPKTRFRGNKILYWIPLILSEFLIVRLFLRIINMKNGFAKHFNIVVNCIKDNSKFLFNVYTIFYLGVLAMSPIYYHAEIFGSKYDPNIQKWVRNNSTDPEKGPELASVHSIVESSWWAAVTMVCIGYGDYFPFTIQGKFIAFFGIMFSMFLFLIPNAILYATFADDYSKANRDEAIKNAIDESNKRYKKRQKKMFKKRKESSFLSSPTTFRPKRDNDLDNLYTKPQRKSTDDHEGLPEILYMIKNNIKNEETTIEDISDNEEEVHILKDKDEVESLSSLDSDEKSRKGSLSNLQTIEEFNTIKEISSEKLEEFYDNKEDIINEMMDYCEICDKELVKTSQKLYTLTKMKKYYEILIKEYSQI</sequence>
<feature type="domain" description="Ion transport" evidence="13">
    <location>
        <begin position="183"/>
        <end position="490"/>
    </location>
</feature>
<evidence type="ECO:0000313" key="15">
    <source>
        <dbReference type="Proteomes" id="UP000193944"/>
    </source>
</evidence>
<dbReference type="GO" id="GO:0008076">
    <property type="term" value="C:voltage-gated potassium channel complex"/>
    <property type="evidence" value="ECO:0007669"/>
    <property type="project" value="InterPro"/>
</dbReference>
<dbReference type="PANTHER" id="PTHR11537:SF254">
    <property type="entry name" value="POTASSIUM VOLTAGE-GATED CHANNEL PROTEIN SHAB"/>
    <property type="match status" value="1"/>
</dbReference>
<evidence type="ECO:0000256" key="8">
    <source>
        <dbReference type="ARBA" id="ARBA00023065"/>
    </source>
</evidence>
<feature type="transmembrane region" description="Helical" evidence="12">
    <location>
        <begin position="179"/>
        <end position="198"/>
    </location>
</feature>
<evidence type="ECO:0000256" key="12">
    <source>
        <dbReference type="SAM" id="Phobius"/>
    </source>
</evidence>
<dbReference type="InterPro" id="IPR028325">
    <property type="entry name" value="VG_K_chnl"/>
</dbReference>
<evidence type="ECO:0000256" key="7">
    <source>
        <dbReference type="ARBA" id="ARBA00022989"/>
    </source>
</evidence>
<feature type="transmembrane region" description="Helical" evidence="12">
    <location>
        <begin position="218"/>
        <end position="237"/>
    </location>
</feature>
<proteinExistence type="predicted"/>
<keyword evidence="15" id="KW-1185">Reference proteome</keyword>
<dbReference type="Pfam" id="PF00520">
    <property type="entry name" value="Ion_trans"/>
    <property type="match status" value="1"/>
</dbReference>
<keyword evidence="9 12" id="KW-0472">Membrane</keyword>
<dbReference type="AlphaFoldDB" id="A0A1Y1WS70"/>
<dbReference type="InterPro" id="IPR005821">
    <property type="entry name" value="Ion_trans_dom"/>
</dbReference>
<keyword evidence="7 12" id="KW-1133">Transmembrane helix</keyword>
<keyword evidence="6" id="KW-0630">Potassium</keyword>
<dbReference type="STRING" id="1754192.A0A1Y1WS70"/>
<dbReference type="OrthoDB" id="415460at2759"/>
<evidence type="ECO:0000256" key="9">
    <source>
        <dbReference type="ARBA" id="ARBA00023136"/>
    </source>
</evidence>
<feature type="transmembrane region" description="Helical" evidence="12">
    <location>
        <begin position="375"/>
        <end position="395"/>
    </location>
</feature>
<feature type="region of interest" description="Disordered" evidence="11">
    <location>
        <begin position="520"/>
        <end position="552"/>
    </location>
</feature>
<evidence type="ECO:0000256" key="11">
    <source>
        <dbReference type="SAM" id="MobiDB-lite"/>
    </source>
</evidence>
<feature type="transmembrane region" description="Helical" evidence="12">
    <location>
        <begin position="331"/>
        <end position="349"/>
    </location>
</feature>
<dbReference type="PANTHER" id="PTHR11537">
    <property type="entry name" value="VOLTAGE-GATED POTASSIUM CHANNEL"/>
    <property type="match status" value="1"/>
</dbReference>
<feature type="compositionally biased region" description="Basic and acidic residues" evidence="11">
    <location>
        <begin position="1"/>
        <end position="16"/>
    </location>
</feature>
<evidence type="ECO:0000256" key="6">
    <source>
        <dbReference type="ARBA" id="ARBA00022958"/>
    </source>
</evidence>
<keyword evidence="4 12" id="KW-0812">Transmembrane</keyword>
<evidence type="ECO:0000313" key="14">
    <source>
        <dbReference type="EMBL" id="ORX76377.1"/>
    </source>
</evidence>
<dbReference type="Proteomes" id="UP000193944">
    <property type="component" value="Unassembled WGS sequence"/>
</dbReference>
<keyword evidence="10 14" id="KW-0407">Ion channel</keyword>
<feature type="transmembrane region" description="Helical" evidence="12">
    <location>
        <begin position="460"/>
        <end position="483"/>
    </location>
</feature>
<dbReference type="GO" id="GO:0005249">
    <property type="term" value="F:voltage-gated potassium channel activity"/>
    <property type="evidence" value="ECO:0007669"/>
    <property type="project" value="InterPro"/>
</dbReference>
<accession>A0A1Y1WS70</accession>
<evidence type="ECO:0000256" key="2">
    <source>
        <dbReference type="ARBA" id="ARBA00022448"/>
    </source>
</evidence>
<dbReference type="EMBL" id="MCFG01000302">
    <property type="protein sequence ID" value="ORX76377.1"/>
    <property type="molecule type" value="Genomic_DNA"/>
</dbReference>
<dbReference type="Gene3D" id="1.10.287.70">
    <property type="match status" value="1"/>
</dbReference>
<keyword evidence="2" id="KW-0813">Transport</keyword>
<evidence type="ECO:0000256" key="1">
    <source>
        <dbReference type="ARBA" id="ARBA00004141"/>
    </source>
</evidence>
<evidence type="ECO:0000256" key="3">
    <source>
        <dbReference type="ARBA" id="ARBA00022538"/>
    </source>
</evidence>
<comment type="subcellular location">
    <subcellularLocation>
        <location evidence="1">Membrane</location>
        <topology evidence="1">Multi-pass membrane protein</topology>
    </subcellularLocation>
</comment>
<reference evidence="14 15" key="2">
    <citation type="submission" date="2016-08" db="EMBL/GenBank/DDBJ databases">
        <title>Pervasive Adenine N6-methylation of Active Genes in Fungi.</title>
        <authorList>
            <consortium name="DOE Joint Genome Institute"/>
            <person name="Mondo S.J."/>
            <person name="Dannebaum R.O."/>
            <person name="Kuo R.C."/>
            <person name="Labutti K."/>
            <person name="Haridas S."/>
            <person name="Kuo A."/>
            <person name="Salamov A."/>
            <person name="Ahrendt S.R."/>
            <person name="Lipzen A."/>
            <person name="Sullivan W."/>
            <person name="Andreopoulos W.B."/>
            <person name="Clum A."/>
            <person name="Lindquist E."/>
            <person name="Daum C."/>
            <person name="Ramamoorthy G.K."/>
            <person name="Gryganskyi A."/>
            <person name="Culley D."/>
            <person name="Magnuson J.K."/>
            <person name="James T.Y."/>
            <person name="O'Malley M.A."/>
            <person name="Stajich J.E."/>
            <person name="Spatafora J.W."/>
            <person name="Visel A."/>
            <person name="Grigoriev I.V."/>
        </authorList>
    </citation>
    <scope>NUCLEOTIDE SEQUENCE [LARGE SCALE GENOMIC DNA]</scope>
    <source>
        <strain evidence="14 15">S4</strain>
    </source>
</reference>
<evidence type="ECO:0000256" key="5">
    <source>
        <dbReference type="ARBA" id="ARBA00022826"/>
    </source>
</evidence>
<keyword evidence="5" id="KW-0631">Potassium channel</keyword>
<keyword evidence="8" id="KW-0406">Ion transport</keyword>
<comment type="caution">
    <text evidence="14">The sequence shown here is derived from an EMBL/GenBank/DDBJ whole genome shotgun (WGS) entry which is preliminary data.</text>
</comment>
<evidence type="ECO:0000256" key="4">
    <source>
        <dbReference type="ARBA" id="ARBA00022692"/>
    </source>
</evidence>
<feature type="transmembrane region" description="Helical" evidence="12">
    <location>
        <begin position="300"/>
        <end position="319"/>
    </location>
</feature>
<dbReference type="GO" id="GO:0001508">
    <property type="term" value="P:action potential"/>
    <property type="evidence" value="ECO:0007669"/>
    <property type="project" value="TreeGrafter"/>
</dbReference>
<protein>
    <submittedName>
        <fullName evidence="14">Voltage-gated potassium channel</fullName>
    </submittedName>
</protein>
<feature type="region of interest" description="Disordered" evidence="11">
    <location>
        <begin position="1"/>
        <end position="22"/>
    </location>
</feature>